<feature type="transmembrane region" description="Helical" evidence="1">
    <location>
        <begin position="135"/>
        <end position="159"/>
    </location>
</feature>
<evidence type="ECO:0000313" key="3">
    <source>
        <dbReference type="Proteomes" id="UP000198806"/>
    </source>
</evidence>
<gene>
    <name evidence="2" type="ORF">SAMN04489757_11577</name>
</gene>
<dbReference type="RefSeq" id="WP_091686659.1">
    <property type="nucleotide sequence ID" value="NZ_BAABFM010000024.1"/>
</dbReference>
<protein>
    <submittedName>
        <fullName evidence="2">Fluoroquinolone transport system permease protein</fullName>
    </submittedName>
</protein>
<feature type="transmembrane region" description="Helical" evidence="1">
    <location>
        <begin position="59"/>
        <end position="84"/>
    </location>
</feature>
<feature type="transmembrane region" description="Helical" evidence="1">
    <location>
        <begin position="171"/>
        <end position="189"/>
    </location>
</feature>
<keyword evidence="1" id="KW-0812">Transmembrane</keyword>
<dbReference type="EMBL" id="FOWD01000015">
    <property type="protein sequence ID" value="SFO26267.1"/>
    <property type="molecule type" value="Genomic_DNA"/>
</dbReference>
<name>A0A1I5FR85_9FIRM</name>
<accession>A0A1I5FR85</accession>
<proteinExistence type="predicted"/>
<sequence>MKAIKSNFRQFLLFLKNDNMMFAACFAPLICALLFRFDVPLLEKLVTSYFNVSEILTPYYALFDLFLSVLSPAMFCYVAAMMILEEKDDHIVEYLFVTPLGKQGYLVSRLGVPEGISIAVTIILLSFFNLSKVPIAANILLSVAGAAQGIITALIIALSSNKLEGMASAKLTSLMSLGIIAPFFIQKGTQYLLSPLPSFWMAKGVYENNYLYMVLSLVLSSIWIVFLIKRFAPKTTG</sequence>
<feature type="transmembrane region" description="Helical" evidence="1">
    <location>
        <begin position="209"/>
        <end position="228"/>
    </location>
</feature>
<reference evidence="2 3" key="1">
    <citation type="submission" date="2016-10" db="EMBL/GenBank/DDBJ databases">
        <authorList>
            <person name="de Groot N.N."/>
        </authorList>
    </citation>
    <scope>NUCLEOTIDE SEQUENCE [LARGE SCALE GENOMIC DNA]</scope>
    <source>
        <strain evidence="2 3">DSM 1283</strain>
    </source>
</reference>
<evidence type="ECO:0000256" key="1">
    <source>
        <dbReference type="SAM" id="Phobius"/>
    </source>
</evidence>
<dbReference type="OrthoDB" id="1551065at2"/>
<keyword evidence="1" id="KW-0472">Membrane</keyword>
<organism evidence="2 3">
    <name type="scientific">Anaerocolumna aminovalerica</name>
    <dbReference type="NCBI Taxonomy" id="1527"/>
    <lineage>
        <taxon>Bacteria</taxon>
        <taxon>Bacillati</taxon>
        <taxon>Bacillota</taxon>
        <taxon>Clostridia</taxon>
        <taxon>Lachnospirales</taxon>
        <taxon>Lachnospiraceae</taxon>
        <taxon>Anaerocolumna</taxon>
    </lineage>
</organism>
<dbReference type="AlphaFoldDB" id="A0A1I5FR85"/>
<dbReference type="Proteomes" id="UP000198806">
    <property type="component" value="Unassembled WGS sequence"/>
</dbReference>
<keyword evidence="3" id="KW-1185">Reference proteome</keyword>
<feature type="transmembrane region" description="Helical" evidence="1">
    <location>
        <begin position="105"/>
        <end position="129"/>
    </location>
</feature>
<evidence type="ECO:0000313" key="2">
    <source>
        <dbReference type="EMBL" id="SFO26267.1"/>
    </source>
</evidence>
<dbReference type="STRING" id="1527.SAMN04489757_11577"/>
<feature type="transmembrane region" description="Helical" evidence="1">
    <location>
        <begin position="21"/>
        <end position="39"/>
    </location>
</feature>
<keyword evidence="1" id="KW-1133">Transmembrane helix</keyword>